<feature type="binding site" evidence="21">
    <location>
        <begin position="43"/>
        <end position="47"/>
    </location>
    <ligand>
        <name>substrate</name>
    </ligand>
</feature>
<keyword evidence="8 24" id="KW-0808">Transferase</keyword>
<keyword evidence="6" id="KW-0444">Lipid biosynthesis</keyword>
<keyword evidence="17 24" id="KW-0472">Membrane</keyword>
<dbReference type="PROSITE" id="PS01069">
    <property type="entry name" value="DAGK_PROKAR"/>
    <property type="match status" value="1"/>
</dbReference>
<evidence type="ECO:0000256" key="6">
    <source>
        <dbReference type="ARBA" id="ARBA00022516"/>
    </source>
</evidence>
<dbReference type="Proteomes" id="UP000244930">
    <property type="component" value="Chromosome"/>
</dbReference>
<evidence type="ECO:0000256" key="7">
    <source>
        <dbReference type="ARBA" id="ARBA00022519"/>
    </source>
</evidence>
<evidence type="ECO:0000313" key="25">
    <source>
        <dbReference type="EMBL" id="AWI76938.1"/>
    </source>
</evidence>
<proteinExistence type="inferred from homology"/>
<dbReference type="GO" id="GO:0005886">
    <property type="term" value="C:plasma membrane"/>
    <property type="evidence" value="ECO:0007669"/>
    <property type="project" value="UniProtKB-SubCell"/>
</dbReference>
<dbReference type="EMBL" id="CP022187">
    <property type="protein sequence ID" value="AWI76938.1"/>
    <property type="molecule type" value="Genomic_DNA"/>
</dbReference>
<keyword evidence="16 24" id="KW-0443">Lipid metabolism</keyword>
<feature type="binding site" evidence="23">
    <location>
        <position position="41"/>
    </location>
    <ligand>
        <name>a divalent metal cation</name>
        <dbReference type="ChEBI" id="CHEBI:60240"/>
    </ligand>
</feature>
<dbReference type="GO" id="GO:0004143">
    <property type="term" value="F:ATP-dependent diacylglycerol kinase activity"/>
    <property type="evidence" value="ECO:0007669"/>
    <property type="project" value="UniProtKB-EC"/>
</dbReference>
<evidence type="ECO:0000256" key="2">
    <source>
        <dbReference type="ARBA" id="ARBA00005967"/>
    </source>
</evidence>
<evidence type="ECO:0000313" key="26">
    <source>
        <dbReference type="Proteomes" id="UP000244930"/>
    </source>
</evidence>
<comment type="subcellular location">
    <subcellularLocation>
        <location evidence="1 24">Cell inner membrane</location>
        <topology evidence="1 24">Multi-pass membrane protein</topology>
    </subcellularLocation>
</comment>
<evidence type="ECO:0000256" key="9">
    <source>
        <dbReference type="ARBA" id="ARBA00022692"/>
    </source>
</evidence>
<dbReference type="InterPro" id="IPR000829">
    <property type="entry name" value="DAGK"/>
</dbReference>
<evidence type="ECO:0000256" key="5">
    <source>
        <dbReference type="ARBA" id="ARBA00022475"/>
    </source>
</evidence>
<dbReference type="Gene3D" id="1.10.287.3610">
    <property type="match status" value="1"/>
</dbReference>
<evidence type="ECO:0000256" key="15">
    <source>
        <dbReference type="ARBA" id="ARBA00022989"/>
    </source>
</evidence>
<feature type="transmembrane region" description="Helical" evidence="24">
    <location>
        <begin position="69"/>
        <end position="88"/>
    </location>
</feature>
<evidence type="ECO:0000256" key="12">
    <source>
        <dbReference type="ARBA" id="ARBA00022777"/>
    </source>
</evidence>
<comment type="cofactor">
    <cofactor evidence="23">
        <name>Mg(2+)</name>
        <dbReference type="ChEBI" id="CHEBI:18420"/>
    </cofactor>
    <text evidence="23">Mn(2+), Zn(2+), Cd(2+) and Co(2+) support activity to lesser extents.</text>
</comment>
<sequence>MSAPENTPHAESPFKGKTGLIRIWNALRYSLAGLRAAILHEDAFRQECLLAAILIPAAFFVPTNGIGKALLIGSTLLVLVVELLNSAIEATVDRVSLERHQLAKRAKDIGSAAVLIALINLAAVWALVLFG</sequence>
<keyword evidence="7 24" id="KW-0997">Cell inner membrane</keyword>
<keyword evidence="10 23" id="KW-0479">Metal-binding</keyword>
<keyword evidence="14 23" id="KW-0460">Magnesium</keyword>
<dbReference type="GO" id="GO:0005524">
    <property type="term" value="F:ATP binding"/>
    <property type="evidence" value="ECO:0007669"/>
    <property type="project" value="UniProtKB-KW"/>
</dbReference>
<evidence type="ECO:0000256" key="10">
    <source>
        <dbReference type="ARBA" id="ARBA00022723"/>
    </source>
</evidence>
<dbReference type="GO" id="GO:0046872">
    <property type="term" value="F:metal ion binding"/>
    <property type="evidence" value="ECO:0007669"/>
    <property type="project" value="UniProtKB-KW"/>
</dbReference>
<feature type="binding site" evidence="21">
    <location>
        <position position="82"/>
    </location>
    <ligand>
        <name>substrate</name>
    </ligand>
</feature>
<organism evidence="25 26">
    <name type="scientific">Parazoarcus communis</name>
    <dbReference type="NCBI Taxonomy" id="41977"/>
    <lineage>
        <taxon>Bacteria</taxon>
        <taxon>Pseudomonadati</taxon>
        <taxon>Pseudomonadota</taxon>
        <taxon>Betaproteobacteria</taxon>
        <taxon>Rhodocyclales</taxon>
        <taxon>Zoogloeaceae</taxon>
        <taxon>Parazoarcus</taxon>
    </lineage>
</organism>
<comment type="caution">
    <text evidence="24">Lacks conserved residue(s) required for the propagation of feature annotation.</text>
</comment>
<feature type="binding site" evidence="22">
    <location>
        <position position="41"/>
    </location>
    <ligand>
        <name>ATP</name>
        <dbReference type="ChEBI" id="CHEBI:30616"/>
    </ligand>
</feature>
<keyword evidence="9 24" id="KW-0812">Transmembrane</keyword>
<evidence type="ECO:0000256" key="20">
    <source>
        <dbReference type="PIRSR" id="PIRSR600829-1"/>
    </source>
</evidence>
<evidence type="ECO:0000256" key="13">
    <source>
        <dbReference type="ARBA" id="ARBA00022840"/>
    </source>
</evidence>
<keyword evidence="26" id="KW-1185">Reference proteome</keyword>
<dbReference type="PANTHER" id="PTHR34299:SF1">
    <property type="entry name" value="DIACYLGLYCEROL KINASE"/>
    <property type="match status" value="1"/>
</dbReference>
<evidence type="ECO:0000256" key="24">
    <source>
        <dbReference type="RuleBase" id="RU363065"/>
    </source>
</evidence>
<dbReference type="InterPro" id="IPR036945">
    <property type="entry name" value="DAGK_sf"/>
</dbReference>
<comment type="function">
    <text evidence="24">Catalyzes the ATP-dependent phosphorylation of sn-l,2-diacylglycerol (DAG) to phosphatidic acid. Involved in the recycling of diacylglycerol produced as a by-product during membrane-derived oligosaccharide (MDO) biosynthesis.</text>
</comment>
<dbReference type="RefSeq" id="WP_108950637.1">
    <property type="nucleotide sequence ID" value="NZ_CP022187.1"/>
</dbReference>
<feature type="binding site" evidence="22">
    <location>
        <begin position="98"/>
        <end position="100"/>
    </location>
    <ligand>
        <name>ATP</name>
        <dbReference type="ChEBI" id="CHEBI:30616"/>
    </ligand>
</feature>
<evidence type="ECO:0000256" key="4">
    <source>
        <dbReference type="ARBA" id="ARBA00017575"/>
    </source>
</evidence>
<keyword evidence="19 24" id="KW-1208">Phospholipid metabolism</keyword>
<feature type="binding site" evidence="21">
    <location>
        <position position="111"/>
    </location>
    <ligand>
        <name>substrate</name>
    </ligand>
</feature>
<evidence type="ECO:0000256" key="1">
    <source>
        <dbReference type="ARBA" id="ARBA00004429"/>
    </source>
</evidence>
<evidence type="ECO:0000256" key="14">
    <source>
        <dbReference type="ARBA" id="ARBA00022842"/>
    </source>
</evidence>
<dbReference type="InterPro" id="IPR033718">
    <property type="entry name" value="DAGK_prok"/>
</dbReference>
<evidence type="ECO:0000256" key="17">
    <source>
        <dbReference type="ARBA" id="ARBA00023136"/>
    </source>
</evidence>
<keyword evidence="11 22" id="KW-0547">Nucleotide-binding</keyword>
<evidence type="ECO:0000256" key="23">
    <source>
        <dbReference type="PIRSR" id="PIRSR600829-4"/>
    </source>
</evidence>
<dbReference type="EC" id="2.7.1.107" evidence="3 24"/>
<evidence type="ECO:0000256" key="18">
    <source>
        <dbReference type="ARBA" id="ARBA00023209"/>
    </source>
</evidence>
<protein>
    <recommendedName>
        <fullName evidence="4 24">Diacylglycerol kinase</fullName>
        <ecNumber evidence="3 24">2.7.1.107</ecNumber>
    </recommendedName>
</protein>
<evidence type="ECO:0000256" key="11">
    <source>
        <dbReference type="ARBA" id="ARBA00022741"/>
    </source>
</evidence>
<dbReference type="PANTHER" id="PTHR34299">
    <property type="entry name" value="DIACYLGLYCEROL KINASE"/>
    <property type="match status" value="1"/>
</dbReference>
<evidence type="ECO:0000256" key="19">
    <source>
        <dbReference type="ARBA" id="ARBA00023264"/>
    </source>
</evidence>
<feature type="binding site" evidence="22">
    <location>
        <position position="29"/>
    </location>
    <ligand>
        <name>ATP</name>
        <dbReference type="ChEBI" id="CHEBI:30616"/>
    </ligand>
</feature>
<accession>A0A2U8GTZ7</accession>
<evidence type="ECO:0000256" key="3">
    <source>
        <dbReference type="ARBA" id="ARBA00012133"/>
    </source>
</evidence>
<name>A0A2U8GTZ7_9RHOO</name>
<feature type="binding site" evidence="21">
    <location>
        <position position="22"/>
    </location>
    <ligand>
        <name>substrate</name>
    </ligand>
</feature>
<comment type="similarity">
    <text evidence="2 24">Belongs to the bacterial diacylglycerol kinase family.</text>
</comment>
<evidence type="ECO:0000256" key="21">
    <source>
        <dbReference type="PIRSR" id="PIRSR600829-2"/>
    </source>
</evidence>
<evidence type="ECO:0000256" key="16">
    <source>
        <dbReference type="ARBA" id="ARBA00023098"/>
    </source>
</evidence>
<dbReference type="KEGG" id="acom:CEW83_18295"/>
<keyword evidence="18" id="KW-0594">Phospholipid biosynthesis</keyword>
<dbReference type="Pfam" id="PF01219">
    <property type="entry name" value="DAGK_prokar"/>
    <property type="match status" value="1"/>
</dbReference>
<keyword evidence="12 24" id="KW-0418">Kinase</keyword>
<keyword evidence="15 24" id="KW-1133">Transmembrane helix</keyword>
<feature type="binding site" evidence="22">
    <location>
        <begin position="107"/>
        <end position="108"/>
    </location>
    <ligand>
        <name>ATP</name>
        <dbReference type="ChEBI" id="CHEBI:30616"/>
    </ligand>
</feature>
<evidence type="ECO:0000256" key="22">
    <source>
        <dbReference type="PIRSR" id="PIRSR600829-3"/>
    </source>
</evidence>
<dbReference type="AlphaFoldDB" id="A0A2U8GTZ7"/>
<dbReference type="GO" id="GO:0006654">
    <property type="term" value="P:phosphatidic acid biosynthetic process"/>
    <property type="evidence" value="ECO:0007669"/>
    <property type="project" value="InterPro"/>
</dbReference>
<evidence type="ECO:0000256" key="8">
    <source>
        <dbReference type="ARBA" id="ARBA00022679"/>
    </source>
</evidence>
<feature type="active site" description="Proton acceptor" evidence="20">
    <location>
        <position position="82"/>
    </location>
</feature>
<reference evidence="25 26" key="1">
    <citation type="submission" date="2017-06" db="EMBL/GenBank/DDBJ databases">
        <title>Azoarcus.</title>
        <authorList>
            <person name="Woo J.-H."/>
            <person name="Kim H.-S."/>
        </authorList>
    </citation>
    <scope>NUCLEOTIDE SEQUENCE [LARGE SCALE GENOMIC DNA]</scope>
    <source>
        <strain evidence="25 26">TSPY31</strain>
    </source>
</reference>
<feature type="binding site" evidence="22">
    <location>
        <position position="89"/>
    </location>
    <ligand>
        <name>ATP</name>
        <dbReference type="ChEBI" id="CHEBI:30616"/>
    </ligand>
</feature>
<feature type="binding site" evidence="23">
    <location>
        <position position="89"/>
    </location>
    <ligand>
        <name>a divalent metal cation</name>
        <dbReference type="ChEBI" id="CHEBI:60240"/>
    </ligand>
</feature>
<keyword evidence="5" id="KW-1003">Cell membrane</keyword>
<keyword evidence="13 22" id="KW-0067">ATP-binding</keyword>
<feature type="binding site" evidence="22">
    <location>
        <position position="22"/>
    </location>
    <ligand>
        <name>ATP</name>
        <dbReference type="ChEBI" id="CHEBI:30616"/>
    </ligand>
</feature>
<comment type="catalytic activity">
    <reaction evidence="24">
        <text>a 1,2-diacyl-sn-glycerol + ATP = a 1,2-diacyl-sn-glycero-3-phosphate + ADP + H(+)</text>
        <dbReference type="Rhea" id="RHEA:10272"/>
        <dbReference type="ChEBI" id="CHEBI:15378"/>
        <dbReference type="ChEBI" id="CHEBI:17815"/>
        <dbReference type="ChEBI" id="CHEBI:30616"/>
        <dbReference type="ChEBI" id="CHEBI:58608"/>
        <dbReference type="ChEBI" id="CHEBI:456216"/>
        <dbReference type="EC" id="2.7.1.107"/>
    </reaction>
</comment>
<gene>
    <name evidence="25" type="ORF">CEW83_18295</name>
</gene>
<dbReference type="CDD" id="cd14264">
    <property type="entry name" value="DAGK_IM"/>
    <property type="match status" value="1"/>
</dbReference>
<feature type="transmembrane region" description="Helical" evidence="24">
    <location>
        <begin position="109"/>
        <end position="130"/>
    </location>
</feature>